<name>A0A0D2X0W0_CAPO3</name>
<keyword evidence="3" id="KW-1185">Reference proteome</keyword>
<feature type="region of interest" description="Disordered" evidence="1">
    <location>
        <begin position="1"/>
        <end position="20"/>
    </location>
</feature>
<dbReference type="EMBL" id="KE346360">
    <property type="protein sequence ID" value="KJE89744.1"/>
    <property type="molecule type" value="Genomic_DNA"/>
</dbReference>
<organism evidence="2 3">
    <name type="scientific">Capsaspora owczarzaki (strain ATCC 30864)</name>
    <dbReference type="NCBI Taxonomy" id="595528"/>
    <lineage>
        <taxon>Eukaryota</taxon>
        <taxon>Filasterea</taxon>
        <taxon>Capsaspora</taxon>
    </lineage>
</organism>
<evidence type="ECO:0000313" key="2">
    <source>
        <dbReference type="EMBL" id="KJE89744.1"/>
    </source>
</evidence>
<feature type="compositionally biased region" description="Basic and acidic residues" evidence="1">
    <location>
        <begin position="1"/>
        <end position="10"/>
    </location>
</feature>
<protein>
    <submittedName>
        <fullName evidence="2">Uncharacterized protein</fullName>
    </submittedName>
</protein>
<gene>
    <name evidence="2" type="ORF">CAOG_001174</name>
</gene>
<evidence type="ECO:0000313" key="3">
    <source>
        <dbReference type="Proteomes" id="UP000008743"/>
    </source>
</evidence>
<accession>A0A0D2X0W0</accession>
<evidence type="ECO:0000256" key="1">
    <source>
        <dbReference type="SAM" id="MobiDB-lite"/>
    </source>
</evidence>
<reference evidence="3" key="1">
    <citation type="submission" date="2011-02" db="EMBL/GenBank/DDBJ databases">
        <title>The Genome Sequence of Capsaspora owczarzaki ATCC 30864.</title>
        <authorList>
            <person name="Russ C."/>
            <person name="Cuomo C."/>
            <person name="Burger G."/>
            <person name="Gray M.W."/>
            <person name="Holland P.W.H."/>
            <person name="King N."/>
            <person name="Lang F.B.F."/>
            <person name="Roger A.J."/>
            <person name="Ruiz-Trillo I."/>
            <person name="Young S.K."/>
            <person name="Zeng Q."/>
            <person name="Gargeya S."/>
            <person name="Alvarado L."/>
            <person name="Berlin A."/>
            <person name="Chapman S.B."/>
            <person name="Chen Z."/>
            <person name="Freedman E."/>
            <person name="Gellesch M."/>
            <person name="Goldberg J."/>
            <person name="Griggs A."/>
            <person name="Gujja S."/>
            <person name="Heilman E."/>
            <person name="Heiman D."/>
            <person name="Howarth C."/>
            <person name="Mehta T."/>
            <person name="Neiman D."/>
            <person name="Pearson M."/>
            <person name="Roberts A."/>
            <person name="Saif S."/>
            <person name="Shea T."/>
            <person name="Shenoy N."/>
            <person name="Sisk P."/>
            <person name="Stolte C."/>
            <person name="Sykes S."/>
            <person name="White J."/>
            <person name="Yandava C."/>
            <person name="Haas B."/>
            <person name="Nusbaum C."/>
            <person name="Birren B."/>
        </authorList>
    </citation>
    <scope>NUCLEOTIDE SEQUENCE</scope>
    <source>
        <strain evidence="3">ATCC 30864</strain>
    </source>
</reference>
<sequence length="205" mass="22406">MSNDATDQKPFRTPTGTPSSYRYLYRTGEQVTSGDVVLCDGTRQCSVVGGNGGTKHNPLVLLRPCDLPVTTRMSAAVSRLTRVSAGEGLDTLAKQLSKMKLEEPDPLYNKVFKPVEQLLKPHTELVSRLEWIPAKDDQPARVLLAFSTDASPPSIKEVTDQLSDFPELEFTKSAPAGVLELLSGNTDETMHPYERTDGTVSRTGI</sequence>
<dbReference type="AlphaFoldDB" id="A0A0D2X0W0"/>
<dbReference type="Proteomes" id="UP000008743">
    <property type="component" value="Unassembled WGS sequence"/>
</dbReference>
<proteinExistence type="predicted"/>
<dbReference type="InParanoid" id="A0A0D2X0W0"/>
<dbReference type="RefSeq" id="XP_004366045.2">
    <property type="nucleotide sequence ID" value="XM_004365988.2"/>
</dbReference>